<protein>
    <submittedName>
        <fullName evidence="1">Uncharacterized protein</fullName>
    </submittedName>
</protein>
<evidence type="ECO:0000313" key="2">
    <source>
        <dbReference type="Proteomes" id="UP001472677"/>
    </source>
</evidence>
<name>A0ABR2F6I5_9ROSI</name>
<dbReference type="Proteomes" id="UP001472677">
    <property type="component" value="Unassembled WGS sequence"/>
</dbReference>
<organism evidence="1 2">
    <name type="scientific">Hibiscus sabdariffa</name>
    <name type="common">roselle</name>
    <dbReference type="NCBI Taxonomy" id="183260"/>
    <lineage>
        <taxon>Eukaryota</taxon>
        <taxon>Viridiplantae</taxon>
        <taxon>Streptophyta</taxon>
        <taxon>Embryophyta</taxon>
        <taxon>Tracheophyta</taxon>
        <taxon>Spermatophyta</taxon>
        <taxon>Magnoliopsida</taxon>
        <taxon>eudicotyledons</taxon>
        <taxon>Gunneridae</taxon>
        <taxon>Pentapetalae</taxon>
        <taxon>rosids</taxon>
        <taxon>malvids</taxon>
        <taxon>Malvales</taxon>
        <taxon>Malvaceae</taxon>
        <taxon>Malvoideae</taxon>
        <taxon>Hibiscus</taxon>
    </lineage>
</organism>
<evidence type="ECO:0000313" key="1">
    <source>
        <dbReference type="EMBL" id="KAK8572610.1"/>
    </source>
</evidence>
<sequence length="174" mass="19320">MLFFAFVSPDPFISGEYETSRRMISLLLDGLQIIVRVTKVGFFTFEECIGLEVGDADGRAFLSFNVGCDSSVLSIGSKISYTTTGLVRYRAGFTHFELVTTYARILGIPMSSLKKYYPHSMNEYVALSLGNRITMVEVSLQNLGSSVFPEFSGIITGRQMSNKGQALYLVRLYA</sequence>
<reference evidence="1 2" key="1">
    <citation type="journal article" date="2024" name="G3 (Bethesda)">
        <title>Genome assembly of Hibiscus sabdariffa L. provides insights into metabolisms of medicinal natural products.</title>
        <authorList>
            <person name="Kim T."/>
        </authorList>
    </citation>
    <scope>NUCLEOTIDE SEQUENCE [LARGE SCALE GENOMIC DNA]</scope>
    <source>
        <strain evidence="1">TK-2024</strain>
        <tissue evidence="1">Old leaves</tissue>
    </source>
</reference>
<accession>A0ABR2F6I5</accession>
<dbReference type="EMBL" id="JBBPBM010000008">
    <property type="protein sequence ID" value="KAK8572610.1"/>
    <property type="molecule type" value="Genomic_DNA"/>
</dbReference>
<proteinExistence type="predicted"/>
<gene>
    <name evidence="1" type="ORF">V6N12_028661</name>
</gene>
<keyword evidence="2" id="KW-1185">Reference proteome</keyword>
<comment type="caution">
    <text evidence="1">The sequence shown here is derived from an EMBL/GenBank/DDBJ whole genome shotgun (WGS) entry which is preliminary data.</text>
</comment>